<accession>A0A9D2M4R5</accession>
<dbReference type="PANTHER" id="PTHR43649">
    <property type="entry name" value="ARABINOSE-BINDING PROTEIN-RELATED"/>
    <property type="match status" value="1"/>
</dbReference>
<evidence type="ECO:0000313" key="2">
    <source>
        <dbReference type="EMBL" id="HJB40779.1"/>
    </source>
</evidence>
<dbReference type="PROSITE" id="PS51257">
    <property type="entry name" value="PROKAR_LIPOPROTEIN"/>
    <property type="match status" value="1"/>
</dbReference>
<protein>
    <submittedName>
        <fullName evidence="2">Sugar ABC transporter substrate-binding protein</fullName>
    </submittedName>
</protein>
<evidence type="ECO:0000256" key="1">
    <source>
        <dbReference type="SAM" id="SignalP"/>
    </source>
</evidence>
<feature type="chain" id="PRO_5038972236" evidence="1">
    <location>
        <begin position="31"/>
        <end position="440"/>
    </location>
</feature>
<dbReference type="Proteomes" id="UP000824209">
    <property type="component" value="Unassembled WGS sequence"/>
</dbReference>
<dbReference type="EMBL" id="DWYA01000094">
    <property type="protein sequence ID" value="HJB40779.1"/>
    <property type="molecule type" value="Genomic_DNA"/>
</dbReference>
<comment type="caution">
    <text evidence="2">The sequence shown here is derived from an EMBL/GenBank/DDBJ whole genome shotgun (WGS) entry which is preliminary data.</text>
</comment>
<keyword evidence="1" id="KW-0732">Signal</keyword>
<reference evidence="2" key="2">
    <citation type="submission" date="2021-04" db="EMBL/GenBank/DDBJ databases">
        <authorList>
            <person name="Gilroy R."/>
        </authorList>
    </citation>
    <scope>NUCLEOTIDE SEQUENCE</scope>
    <source>
        <strain evidence="2">ChiBcec8-14828</strain>
    </source>
</reference>
<dbReference type="Gene3D" id="3.40.190.10">
    <property type="entry name" value="Periplasmic binding protein-like II"/>
    <property type="match status" value="1"/>
</dbReference>
<sequence>MKKFIAGALAFATALTVLTGCGGAAGSSTAQTSGSTAAGSTAAGSTASGEQQVLKVATWDYTSNPSVSNSVKAFEAANPNIKIEILDIPSTDYNTKLNVMLNGGSDLDAYFIKDASSTYDLYKKNQLLDLTDYIEADGVDMSAYNGTDTPFNIEGRQYGMPVRTDYYVLFYNKDLFDAANMEYPSNDMTWSEFEDLAMQISEAADCYGAYFHTWQACVQNWGVQDGEHTIMDYDTNYDFFKPYYEMVLRLQDAGAIQEFGELQSGNIHYSGAFAAGNVAMMPMGTWYMATIAESIKNGEANLKEWGVATLPHPDNVSAGYTVGATTPIVINPSSQKQDLAWQFVKFMSGEESANEYAKVGAIPGRLNDEILALVQEQEGMPEGLAEALKVENIVADRPIQESVTEVNDMLGQEHSLIMLKECSVDEGLANMGARAAEILK</sequence>
<dbReference type="InterPro" id="IPR050490">
    <property type="entry name" value="Bact_solute-bd_prot1"/>
</dbReference>
<dbReference type="Pfam" id="PF13416">
    <property type="entry name" value="SBP_bac_8"/>
    <property type="match status" value="1"/>
</dbReference>
<name>A0A9D2M4R5_9FIRM</name>
<feature type="signal peptide" evidence="1">
    <location>
        <begin position="1"/>
        <end position="30"/>
    </location>
</feature>
<dbReference type="SUPFAM" id="SSF53850">
    <property type="entry name" value="Periplasmic binding protein-like II"/>
    <property type="match status" value="1"/>
</dbReference>
<dbReference type="PANTHER" id="PTHR43649:SF12">
    <property type="entry name" value="DIACETYLCHITOBIOSE BINDING PROTEIN DASA"/>
    <property type="match status" value="1"/>
</dbReference>
<proteinExistence type="predicted"/>
<organism evidence="2 3">
    <name type="scientific">Candidatus Ruthenibacterium avium</name>
    <dbReference type="NCBI Taxonomy" id="2838751"/>
    <lineage>
        <taxon>Bacteria</taxon>
        <taxon>Bacillati</taxon>
        <taxon>Bacillota</taxon>
        <taxon>Clostridia</taxon>
        <taxon>Eubacteriales</taxon>
        <taxon>Oscillospiraceae</taxon>
        <taxon>Ruthenibacterium</taxon>
    </lineage>
</organism>
<dbReference type="CDD" id="cd13585">
    <property type="entry name" value="PBP2_TMBP_like"/>
    <property type="match status" value="1"/>
</dbReference>
<reference evidence="2" key="1">
    <citation type="journal article" date="2021" name="PeerJ">
        <title>Extensive microbial diversity within the chicken gut microbiome revealed by metagenomics and culture.</title>
        <authorList>
            <person name="Gilroy R."/>
            <person name="Ravi A."/>
            <person name="Getino M."/>
            <person name="Pursley I."/>
            <person name="Horton D.L."/>
            <person name="Alikhan N.F."/>
            <person name="Baker D."/>
            <person name="Gharbi K."/>
            <person name="Hall N."/>
            <person name="Watson M."/>
            <person name="Adriaenssens E.M."/>
            <person name="Foster-Nyarko E."/>
            <person name="Jarju S."/>
            <person name="Secka A."/>
            <person name="Antonio M."/>
            <person name="Oren A."/>
            <person name="Chaudhuri R.R."/>
            <person name="La Ragione R."/>
            <person name="Hildebrand F."/>
            <person name="Pallen M.J."/>
        </authorList>
    </citation>
    <scope>NUCLEOTIDE SEQUENCE</scope>
    <source>
        <strain evidence="2">ChiBcec8-14828</strain>
    </source>
</reference>
<evidence type="ECO:0000313" key="3">
    <source>
        <dbReference type="Proteomes" id="UP000824209"/>
    </source>
</evidence>
<dbReference type="InterPro" id="IPR006059">
    <property type="entry name" value="SBP"/>
</dbReference>
<dbReference type="AlphaFoldDB" id="A0A9D2M4R5"/>
<gene>
    <name evidence="2" type="ORF">H9943_10350</name>
</gene>